<evidence type="ECO:0000256" key="2">
    <source>
        <dbReference type="ARBA" id="ARBA00022803"/>
    </source>
</evidence>
<dbReference type="InterPro" id="IPR051685">
    <property type="entry name" value="Ycf3/AcsC/BcsC/TPR_MFPF"/>
</dbReference>
<dbReference type="SUPFAM" id="SSF48452">
    <property type="entry name" value="TPR-like"/>
    <property type="match status" value="1"/>
</dbReference>
<dbReference type="SMART" id="SM00028">
    <property type="entry name" value="TPR"/>
    <property type="match status" value="4"/>
</dbReference>
<name>A0A382CBJ4_9ZZZZ</name>
<sequence>MPRSTLLIFVVSLFLSTSEVPVVAQSPESWLEKAHALDKNGFWDEAVETWEKLATTDINSKLAVYARLKLGTTYQKLGKFQQSIDTAKATVQLHPNNFDAHFHLANSLSALRRFSEAVEAYEKTTILKPEEGLGYVGQGLSLFGNGNSKKAIEVLLKANILFKGKRNISWYRDTRVMVAQIKHFAKFPPSFSNLWLKNNLEVVRETYEKTVFNSTQYLR</sequence>
<dbReference type="PROSITE" id="PS50005">
    <property type="entry name" value="TPR"/>
    <property type="match status" value="2"/>
</dbReference>
<evidence type="ECO:0000313" key="3">
    <source>
        <dbReference type="EMBL" id="SVB22653.1"/>
    </source>
</evidence>
<reference evidence="3" key="1">
    <citation type="submission" date="2018-05" db="EMBL/GenBank/DDBJ databases">
        <authorList>
            <person name="Lanie J.A."/>
            <person name="Ng W.-L."/>
            <person name="Kazmierczak K.M."/>
            <person name="Andrzejewski T.M."/>
            <person name="Davidsen T.M."/>
            <person name="Wayne K.J."/>
            <person name="Tettelin H."/>
            <person name="Glass J.I."/>
            <person name="Rusch D."/>
            <person name="Podicherti R."/>
            <person name="Tsui H.-C.T."/>
            <person name="Winkler M.E."/>
        </authorList>
    </citation>
    <scope>NUCLEOTIDE SEQUENCE</scope>
</reference>
<dbReference type="AlphaFoldDB" id="A0A382CBJ4"/>
<accession>A0A382CBJ4</accession>
<keyword evidence="2" id="KW-0802">TPR repeat</keyword>
<keyword evidence="1" id="KW-0677">Repeat</keyword>
<dbReference type="InterPro" id="IPR019734">
    <property type="entry name" value="TPR_rpt"/>
</dbReference>
<dbReference type="PANTHER" id="PTHR44943:SF8">
    <property type="entry name" value="TPR REPEAT-CONTAINING PROTEIN MJ0263"/>
    <property type="match status" value="1"/>
</dbReference>
<evidence type="ECO:0000256" key="1">
    <source>
        <dbReference type="ARBA" id="ARBA00022737"/>
    </source>
</evidence>
<dbReference type="InterPro" id="IPR011990">
    <property type="entry name" value="TPR-like_helical_dom_sf"/>
</dbReference>
<dbReference type="Pfam" id="PF13432">
    <property type="entry name" value="TPR_16"/>
    <property type="match status" value="1"/>
</dbReference>
<dbReference type="PANTHER" id="PTHR44943">
    <property type="entry name" value="CELLULOSE SYNTHASE OPERON PROTEIN C"/>
    <property type="match status" value="1"/>
</dbReference>
<gene>
    <name evidence="3" type="ORF">METZ01_LOCUS175507</name>
</gene>
<protein>
    <submittedName>
        <fullName evidence="3">Uncharacterized protein</fullName>
    </submittedName>
</protein>
<proteinExistence type="predicted"/>
<dbReference type="Gene3D" id="1.25.40.10">
    <property type="entry name" value="Tetratricopeptide repeat domain"/>
    <property type="match status" value="1"/>
</dbReference>
<dbReference type="EMBL" id="UINC01033408">
    <property type="protein sequence ID" value="SVB22653.1"/>
    <property type="molecule type" value="Genomic_DNA"/>
</dbReference>
<organism evidence="3">
    <name type="scientific">marine metagenome</name>
    <dbReference type="NCBI Taxonomy" id="408172"/>
    <lineage>
        <taxon>unclassified sequences</taxon>
        <taxon>metagenomes</taxon>
        <taxon>ecological metagenomes</taxon>
    </lineage>
</organism>